<dbReference type="AlphaFoldDB" id="K1Q808"/>
<name>K1Q808_MAGGI</name>
<reference evidence="2" key="1">
    <citation type="journal article" date="2012" name="Nature">
        <title>The oyster genome reveals stress adaptation and complexity of shell formation.</title>
        <authorList>
            <person name="Zhang G."/>
            <person name="Fang X."/>
            <person name="Guo X."/>
            <person name="Li L."/>
            <person name="Luo R."/>
            <person name="Xu F."/>
            <person name="Yang P."/>
            <person name="Zhang L."/>
            <person name="Wang X."/>
            <person name="Qi H."/>
            <person name="Xiong Z."/>
            <person name="Que H."/>
            <person name="Xie Y."/>
            <person name="Holland P.W."/>
            <person name="Paps J."/>
            <person name="Zhu Y."/>
            <person name="Wu F."/>
            <person name="Chen Y."/>
            <person name="Wang J."/>
            <person name="Peng C."/>
            <person name="Meng J."/>
            <person name="Yang L."/>
            <person name="Liu J."/>
            <person name="Wen B."/>
            <person name="Zhang N."/>
            <person name="Huang Z."/>
            <person name="Zhu Q."/>
            <person name="Feng Y."/>
            <person name="Mount A."/>
            <person name="Hedgecock D."/>
            <person name="Xu Z."/>
            <person name="Liu Y."/>
            <person name="Domazet-Loso T."/>
            <person name="Du Y."/>
            <person name="Sun X."/>
            <person name="Zhang S."/>
            <person name="Liu B."/>
            <person name="Cheng P."/>
            <person name="Jiang X."/>
            <person name="Li J."/>
            <person name="Fan D."/>
            <person name="Wang W."/>
            <person name="Fu W."/>
            <person name="Wang T."/>
            <person name="Wang B."/>
            <person name="Zhang J."/>
            <person name="Peng Z."/>
            <person name="Li Y."/>
            <person name="Li N."/>
            <person name="Wang J."/>
            <person name="Chen M."/>
            <person name="He Y."/>
            <person name="Tan F."/>
            <person name="Song X."/>
            <person name="Zheng Q."/>
            <person name="Huang R."/>
            <person name="Yang H."/>
            <person name="Du X."/>
            <person name="Chen L."/>
            <person name="Yang M."/>
            <person name="Gaffney P.M."/>
            <person name="Wang S."/>
            <person name="Luo L."/>
            <person name="She Z."/>
            <person name="Ming Y."/>
            <person name="Huang W."/>
            <person name="Zhang S."/>
            <person name="Huang B."/>
            <person name="Zhang Y."/>
            <person name="Qu T."/>
            <person name="Ni P."/>
            <person name="Miao G."/>
            <person name="Wang J."/>
            <person name="Wang Q."/>
            <person name="Steinberg C.E."/>
            <person name="Wang H."/>
            <person name="Li N."/>
            <person name="Qian L."/>
            <person name="Zhang G."/>
            <person name="Li Y."/>
            <person name="Yang H."/>
            <person name="Liu X."/>
            <person name="Wang J."/>
            <person name="Yin Y."/>
            <person name="Wang J."/>
        </authorList>
    </citation>
    <scope>NUCLEOTIDE SEQUENCE [LARGE SCALE GENOMIC DNA]</scope>
    <source>
        <strain evidence="2">05x7-T-G4-1.051#20</strain>
    </source>
</reference>
<dbReference type="InParanoid" id="K1Q808"/>
<feature type="compositionally biased region" description="Basic and acidic residues" evidence="1">
    <location>
        <begin position="104"/>
        <end position="152"/>
    </location>
</feature>
<dbReference type="HOGENOM" id="CLU_1497677_0_0_1"/>
<feature type="compositionally biased region" description="Basic and acidic residues" evidence="1">
    <location>
        <begin position="58"/>
        <end position="95"/>
    </location>
</feature>
<gene>
    <name evidence="2" type="ORF">CGI_10010138</name>
</gene>
<evidence type="ECO:0000313" key="2">
    <source>
        <dbReference type="EMBL" id="EKC32917.1"/>
    </source>
</evidence>
<feature type="region of interest" description="Disordered" evidence="1">
    <location>
        <begin position="30"/>
        <end position="152"/>
    </location>
</feature>
<organism evidence="2">
    <name type="scientific">Magallana gigas</name>
    <name type="common">Pacific oyster</name>
    <name type="synonym">Crassostrea gigas</name>
    <dbReference type="NCBI Taxonomy" id="29159"/>
    <lineage>
        <taxon>Eukaryota</taxon>
        <taxon>Metazoa</taxon>
        <taxon>Spiralia</taxon>
        <taxon>Lophotrochozoa</taxon>
        <taxon>Mollusca</taxon>
        <taxon>Bivalvia</taxon>
        <taxon>Autobranchia</taxon>
        <taxon>Pteriomorphia</taxon>
        <taxon>Ostreida</taxon>
        <taxon>Ostreoidea</taxon>
        <taxon>Ostreidae</taxon>
        <taxon>Magallana</taxon>
    </lineage>
</organism>
<protein>
    <submittedName>
        <fullName evidence="2">Uncharacterized protein</fullName>
    </submittedName>
</protein>
<accession>K1Q808</accession>
<dbReference type="EMBL" id="JH816513">
    <property type="protein sequence ID" value="EKC32917.1"/>
    <property type="molecule type" value="Genomic_DNA"/>
</dbReference>
<feature type="compositionally biased region" description="Basic and acidic residues" evidence="1">
    <location>
        <begin position="43"/>
        <end position="52"/>
    </location>
</feature>
<proteinExistence type="predicted"/>
<evidence type="ECO:0000256" key="1">
    <source>
        <dbReference type="SAM" id="MobiDB-lite"/>
    </source>
</evidence>
<sequence>MDYNHFDTVLSQQKSSTPCLLLSLSEERTTANLDQAEFNIPASDRDHSETRERPRKSPSNERERERKDRKRTSLDYADDRCEGEVKRRRSAEPQHSHSSSRINGDSDKHSKREQSRDRLDGHAKVKEEAAEDGPHKSKSKEKSKNKDKTRDKSAMSFVYSFHTRIDDCYSFLGYTHWTIL</sequence>